<dbReference type="AlphaFoldDB" id="A0A6C0KLL7"/>
<keyword evidence="2" id="KW-0732">Signal</keyword>
<dbReference type="EMBL" id="MN740943">
    <property type="protein sequence ID" value="QHU18922.1"/>
    <property type="molecule type" value="Genomic_DNA"/>
</dbReference>
<dbReference type="SUPFAM" id="SSF51294">
    <property type="entry name" value="Hedgehog/intein (Hint) domain"/>
    <property type="match status" value="1"/>
</dbReference>
<organism evidence="4">
    <name type="scientific">viral metagenome</name>
    <dbReference type="NCBI Taxonomy" id="1070528"/>
    <lineage>
        <taxon>unclassified sequences</taxon>
        <taxon>metagenomes</taxon>
        <taxon>organismal metagenomes</taxon>
    </lineage>
</organism>
<dbReference type="Gene3D" id="2.170.16.10">
    <property type="entry name" value="Hedgehog/Intein (Hint) domain"/>
    <property type="match status" value="1"/>
</dbReference>
<evidence type="ECO:0000259" key="3">
    <source>
        <dbReference type="Pfam" id="PF13403"/>
    </source>
</evidence>
<dbReference type="Pfam" id="PF13403">
    <property type="entry name" value="Hint_2"/>
    <property type="match status" value="1"/>
</dbReference>
<name>A0A6C0KLL7_9ZZZZ</name>
<dbReference type="InterPro" id="IPR036844">
    <property type="entry name" value="Hint_dom_sf"/>
</dbReference>
<comment type="similarity">
    <text evidence="1">Belongs to the ice-binding protein family.</text>
</comment>
<feature type="domain" description="Hedgehog/Intein (Hint)" evidence="3">
    <location>
        <begin position="239"/>
        <end position="382"/>
    </location>
</feature>
<evidence type="ECO:0000256" key="2">
    <source>
        <dbReference type="ARBA" id="ARBA00022729"/>
    </source>
</evidence>
<evidence type="ECO:0000313" key="4">
    <source>
        <dbReference type="EMBL" id="QHU18922.1"/>
    </source>
</evidence>
<sequence length="412" mass="45590">MSYIDLTAVEYFTLSRFGVLAETAITSTGTTTVNSGLWGFPTVAAPIPNIVAGTPPASQSTGGQAFIAQIELNILKNNLDAKRITLPRVVLTPTPGNYTFSPNIDYVNTTASGVTFTDNIITFDGQNDENAQFFITVKDLTLGSGYLVFTRTIFRLINSARPCNIFFNIDAYIECTYTNLSPLSLSGNFISGTYASFTNPSSINGHIYAKTVVTITAQTTGTSVNTLSCSFIPPIPPIPCYLKGTLLLTKEGIVAIENIKAGDNIVTKGKIYNNKFIKNDAIQKIEPVKWINKFKVTDLNSESRPICIKRDALGKNYPFKDLYVSPNHSLLIKGKMIPAKTLVNRETIYQDNELDNIEYYHLECEEHSAIIANGILSESFLEINNRDVFDNSIRMRPRVNSNKTNLKKMLRL</sequence>
<dbReference type="InterPro" id="IPR021884">
    <property type="entry name" value="Ice-bd_prot"/>
</dbReference>
<dbReference type="Pfam" id="PF11999">
    <property type="entry name" value="Ice_binding"/>
    <property type="match status" value="1"/>
</dbReference>
<protein>
    <recommendedName>
        <fullName evidence="3">Hedgehog/Intein (Hint) domain-containing protein</fullName>
    </recommendedName>
</protein>
<proteinExistence type="inferred from homology"/>
<evidence type="ECO:0000256" key="1">
    <source>
        <dbReference type="ARBA" id="ARBA00005445"/>
    </source>
</evidence>
<accession>A0A6C0KLL7</accession>
<dbReference type="InterPro" id="IPR028992">
    <property type="entry name" value="Hedgehog/Intein_dom"/>
</dbReference>
<reference evidence="4" key="1">
    <citation type="journal article" date="2020" name="Nature">
        <title>Giant virus diversity and host interactions through global metagenomics.</title>
        <authorList>
            <person name="Schulz F."/>
            <person name="Roux S."/>
            <person name="Paez-Espino D."/>
            <person name="Jungbluth S."/>
            <person name="Walsh D.A."/>
            <person name="Denef V.J."/>
            <person name="McMahon K.D."/>
            <person name="Konstantinidis K.T."/>
            <person name="Eloe-Fadrosh E.A."/>
            <person name="Kyrpides N.C."/>
            <person name="Woyke T."/>
        </authorList>
    </citation>
    <scope>NUCLEOTIDE SEQUENCE</scope>
    <source>
        <strain evidence="4">GVMAG-S-3300013014-104</strain>
    </source>
</reference>